<organism evidence="4 5">
    <name type="scientific">Raphidocelis subcapitata</name>
    <dbReference type="NCBI Taxonomy" id="307507"/>
    <lineage>
        <taxon>Eukaryota</taxon>
        <taxon>Viridiplantae</taxon>
        <taxon>Chlorophyta</taxon>
        <taxon>core chlorophytes</taxon>
        <taxon>Chlorophyceae</taxon>
        <taxon>CS clade</taxon>
        <taxon>Sphaeropleales</taxon>
        <taxon>Selenastraceae</taxon>
        <taxon>Raphidocelis</taxon>
    </lineage>
</organism>
<dbReference type="OrthoDB" id="2122982at2759"/>
<feature type="compositionally biased region" description="Acidic residues" evidence="2">
    <location>
        <begin position="293"/>
        <end position="313"/>
    </location>
</feature>
<keyword evidence="1" id="KW-0863">Zinc-finger</keyword>
<dbReference type="PROSITE" id="PS50966">
    <property type="entry name" value="ZF_SWIM"/>
    <property type="match status" value="1"/>
</dbReference>
<dbReference type="InParanoid" id="A0A2V0PF23"/>
<dbReference type="InterPro" id="IPR007527">
    <property type="entry name" value="Znf_SWIM"/>
</dbReference>
<name>A0A2V0PF23_9CHLO</name>
<evidence type="ECO:0000313" key="5">
    <source>
        <dbReference type="Proteomes" id="UP000247498"/>
    </source>
</evidence>
<feature type="compositionally biased region" description="Basic and acidic residues" evidence="2">
    <location>
        <begin position="72"/>
        <end position="84"/>
    </location>
</feature>
<keyword evidence="1" id="KW-0862">Zinc</keyword>
<feature type="compositionally biased region" description="Basic and acidic residues" evidence="2">
    <location>
        <begin position="267"/>
        <end position="292"/>
    </location>
</feature>
<comment type="caution">
    <text evidence="4">The sequence shown here is derived from an EMBL/GenBank/DDBJ whole genome shotgun (WGS) entry which is preliminary data.</text>
</comment>
<keyword evidence="1" id="KW-0479">Metal-binding</keyword>
<keyword evidence="5" id="KW-1185">Reference proteome</keyword>
<gene>
    <name evidence="4" type="ORF">Rsub_11093</name>
</gene>
<sequence>MEAGPPTGPDEAGGDYLTPLELQRAQLIARNRERLIALGLPEAVSGLRSVLPQKPARKPRPPHAKAPAPSEPTRRSSRVEEKEAQAQAHAEARAAAAEGRLPAGVEEGTELADFIQKGECPRCGAESSDYDLQQHHLAACRGPPEPPTEEQLRKKAKTEVERMKELELGGLVDYVIDGEGPGARARATFIVVGSRGNHYAIKLDSEPPEDGKKRSCECPDHRIRKRDCKHIKLVMQQLGVGGALDSWPEALSQQVSEVAGADEEDVERVHSQERRREERAAGARRAAQHEAAAEEGEGEGEGEEEEEEEEEEEQQPKQKRGARGKKRARR</sequence>
<evidence type="ECO:0000259" key="3">
    <source>
        <dbReference type="PROSITE" id="PS50966"/>
    </source>
</evidence>
<protein>
    <recommendedName>
        <fullName evidence="3">SWIM-type domain-containing protein</fullName>
    </recommendedName>
</protein>
<feature type="domain" description="SWIM-type" evidence="3">
    <location>
        <begin position="199"/>
        <end position="239"/>
    </location>
</feature>
<dbReference type="Proteomes" id="UP000247498">
    <property type="component" value="Unassembled WGS sequence"/>
</dbReference>
<feature type="region of interest" description="Disordered" evidence="2">
    <location>
        <begin position="253"/>
        <end position="330"/>
    </location>
</feature>
<evidence type="ECO:0000256" key="1">
    <source>
        <dbReference type="PROSITE-ProRule" id="PRU00325"/>
    </source>
</evidence>
<evidence type="ECO:0000256" key="2">
    <source>
        <dbReference type="SAM" id="MobiDB-lite"/>
    </source>
</evidence>
<dbReference type="GO" id="GO:0008270">
    <property type="term" value="F:zinc ion binding"/>
    <property type="evidence" value="ECO:0007669"/>
    <property type="project" value="UniProtKB-KW"/>
</dbReference>
<proteinExistence type="predicted"/>
<evidence type="ECO:0000313" key="4">
    <source>
        <dbReference type="EMBL" id="GBF98448.1"/>
    </source>
</evidence>
<feature type="region of interest" description="Disordered" evidence="2">
    <location>
        <begin position="44"/>
        <end position="102"/>
    </location>
</feature>
<feature type="compositionally biased region" description="Low complexity" evidence="2">
    <location>
        <begin position="85"/>
        <end position="98"/>
    </location>
</feature>
<accession>A0A2V0PF23</accession>
<dbReference type="AlphaFoldDB" id="A0A2V0PF23"/>
<reference evidence="4 5" key="1">
    <citation type="journal article" date="2018" name="Sci. Rep.">
        <title>Raphidocelis subcapitata (=Pseudokirchneriella subcapitata) provides an insight into genome evolution and environmental adaptations in the Sphaeropleales.</title>
        <authorList>
            <person name="Suzuki S."/>
            <person name="Yamaguchi H."/>
            <person name="Nakajima N."/>
            <person name="Kawachi M."/>
        </authorList>
    </citation>
    <scope>NUCLEOTIDE SEQUENCE [LARGE SCALE GENOMIC DNA]</scope>
    <source>
        <strain evidence="4 5">NIES-35</strain>
    </source>
</reference>
<dbReference type="EMBL" id="BDRX01000125">
    <property type="protein sequence ID" value="GBF98448.1"/>
    <property type="molecule type" value="Genomic_DNA"/>
</dbReference>
<feature type="compositionally biased region" description="Basic residues" evidence="2">
    <location>
        <begin position="317"/>
        <end position="330"/>
    </location>
</feature>